<name>A0AB34GKD6_ESCRO</name>
<accession>A0AB34GKD6</accession>
<organism evidence="2 3">
    <name type="scientific">Eschrichtius robustus</name>
    <name type="common">California gray whale</name>
    <name type="synonym">Eschrichtius gibbosus</name>
    <dbReference type="NCBI Taxonomy" id="9764"/>
    <lineage>
        <taxon>Eukaryota</taxon>
        <taxon>Metazoa</taxon>
        <taxon>Chordata</taxon>
        <taxon>Craniata</taxon>
        <taxon>Vertebrata</taxon>
        <taxon>Euteleostomi</taxon>
        <taxon>Mammalia</taxon>
        <taxon>Eutheria</taxon>
        <taxon>Laurasiatheria</taxon>
        <taxon>Artiodactyla</taxon>
        <taxon>Whippomorpha</taxon>
        <taxon>Cetacea</taxon>
        <taxon>Mysticeti</taxon>
        <taxon>Eschrichtiidae</taxon>
        <taxon>Eschrichtius</taxon>
    </lineage>
</organism>
<evidence type="ECO:0000313" key="2">
    <source>
        <dbReference type="EMBL" id="KAJ8779240.1"/>
    </source>
</evidence>
<evidence type="ECO:0000313" key="3">
    <source>
        <dbReference type="Proteomes" id="UP001159641"/>
    </source>
</evidence>
<dbReference type="EMBL" id="JAIQCJ010002228">
    <property type="protein sequence ID" value="KAJ8779240.1"/>
    <property type="molecule type" value="Genomic_DNA"/>
</dbReference>
<reference evidence="2 3" key="1">
    <citation type="submission" date="2022-11" db="EMBL/GenBank/DDBJ databases">
        <title>Whole genome sequence of Eschrichtius robustus ER-17-0199.</title>
        <authorList>
            <person name="Bruniche-Olsen A."/>
            <person name="Black A.N."/>
            <person name="Fields C.J."/>
            <person name="Walden K."/>
            <person name="Dewoody J.A."/>
        </authorList>
    </citation>
    <scope>NUCLEOTIDE SEQUENCE [LARGE SCALE GENOMIC DNA]</scope>
    <source>
        <strain evidence="2">ER-17-0199</strain>
        <tissue evidence="2">Blubber</tissue>
    </source>
</reference>
<feature type="region of interest" description="Disordered" evidence="1">
    <location>
        <begin position="115"/>
        <end position="155"/>
    </location>
</feature>
<dbReference type="AlphaFoldDB" id="A0AB34GKD6"/>
<protein>
    <submittedName>
        <fullName evidence="2">Uncharacterized protein</fullName>
    </submittedName>
</protein>
<comment type="caution">
    <text evidence="2">The sequence shown here is derived from an EMBL/GenBank/DDBJ whole genome shotgun (WGS) entry which is preliminary data.</text>
</comment>
<proteinExistence type="predicted"/>
<dbReference type="Proteomes" id="UP001159641">
    <property type="component" value="Unassembled WGS sequence"/>
</dbReference>
<gene>
    <name evidence="2" type="ORF">J1605_012702</name>
</gene>
<sequence>MTAAPSVRGELRKDTENYVQARGPDWPVHLQLCRWSPKVKVKGFIVHFSEAPHSWPPAPPLLSNPFRWDPEPLENQPGNCRVFTTRQPGSGEVTSVWVRSPASPLSPEALVWRRHQHRREQQESNGDGLSAQRYVKRQTEHSHRPPVPRTRTGKT</sequence>
<evidence type="ECO:0000256" key="1">
    <source>
        <dbReference type="SAM" id="MobiDB-lite"/>
    </source>
</evidence>
<keyword evidence="3" id="KW-1185">Reference proteome</keyword>